<evidence type="ECO:0000313" key="8">
    <source>
        <dbReference type="EMBL" id="KAJ7771931.1"/>
    </source>
</evidence>
<evidence type="ECO:0000256" key="7">
    <source>
        <dbReference type="SAM" id="Phobius"/>
    </source>
</evidence>
<reference evidence="8" key="1">
    <citation type="submission" date="2023-03" db="EMBL/GenBank/DDBJ databases">
        <title>Massive genome expansion in bonnet fungi (Mycena s.s.) driven by repeated elements and novel gene families across ecological guilds.</title>
        <authorList>
            <consortium name="Lawrence Berkeley National Laboratory"/>
            <person name="Harder C.B."/>
            <person name="Miyauchi S."/>
            <person name="Viragh M."/>
            <person name="Kuo A."/>
            <person name="Thoen E."/>
            <person name="Andreopoulos B."/>
            <person name="Lu D."/>
            <person name="Skrede I."/>
            <person name="Drula E."/>
            <person name="Henrissat B."/>
            <person name="Morin E."/>
            <person name="Kohler A."/>
            <person name="Barry K."/>
            <person name="LaButti K."/>
            <person name="Morin E."/>
            <person name="Salamov A."/>
            <person name="Lipzen A."/>
            <person name="Mereny Z."/>
            <person name="Hegedus B."/>
            <person name="Baldrian P."/>
            <person name="Stursova M."/>
            <person name="Weitz H."/>
            <person name="Taylor A."/>
            <person name="Grigoriev I.V."/>
            <person name="Nagy L.G."/>
            <person name="Martin F."/>
            <person name="Kauserud H."/>
        </authorList>
    </citation>
    <scope>NUCLEOTIDE SEQUENCE</scope>
    <source>
        <strain evidence="8">CBHHK188m</strain>
    </source>
</reference>
<feature type="transmembrane region" description="Helical" evidence="7">
    <location>
        <begin position="12"/>
        <end position="30"/>
    </location>
</feature>
<dbReference type="PANTHER" id="PTHR24304:SF2">
    <property type="entry name" value="24-HYDROXYCHOLESTEROL 7-ALPHA-HYDROXYLASE"/>
    <property type="match status" value="1"/>
</dbReference>
<keyword evidence="7" id="KW-0812">Transmembrane</keyword>
<proteinExistence type="inferred from homology"/>
<keyword evidence="7" id="KW-0472">Membrane</keyword>
<comment type="similarity">
    <text evidence="2">Belongs to the cytochrome P450 family.</text>
</comment>
<name>A0AAD7JW89_9AGAR</name>
<dbReference type="GO" id="GO:0016705">
    <property type="term" value="F:oxidoreductase activity, acting on paired donors, with incorporation or reduction of molecular oxygen"/>
    <property type="evidence" value="ECO:0007669"/>
    <property type="project" value="InterPro"/>
</dbReference>
<keyword evidence="9" id="KW-1185">Reference proteome</keyword>
<organism evidence="8 9">
    <name type="scientific">Mycena maculata</name>
    <dbReference type="NCBI Taxonomy" id="230809"/>
    <lineage>
        <taxon>Eukaryota</taxon>
        <taxon>Fungi</taxon>
        <taxon>Dikarya</taxon>
        <taxon>Basidiomycota</taxon>
        <taxon>Agaricomycotina</taxon>
        <taxon>Agaricomycetes</taxon>
        <taxon>Agaricomycetidae</taxon>
        <taxon>Agaricales</taxon>
        <taxon>Marasmiineae</taxon>
        <taxon>Mycenaceae</taxon>
        <taxon>Mycena</taxon>
    </lineage>
</organism>
<protein>
    <submittedName>
        <fullName evidence="8">Cytochrome P450</fullName>
    </submittedName>
</protein>
<comment type="caution">
    <text evidence="8">The sequence shown here is derived from an EMBL/GenBank/DDBJ whole genome shotgun (WGS) entry which is preliminary data.</text>
</comment>
<evidence type="ECO:0000256" key="5">
    <source>
        <dbReference type="ARBA" id="ARBA00023004"/>
    </source>
</evidence>
<sequence>MASEYLQNLTQNFAAVSASLLVLGLAVVSLRKSSSGRPPVVPYWLPWIGSAVSLGKDPDGFFKKAVDTLGPVFRVKAAGRDMIYVTSPELINVLYRNAKTYDFVPIRLEISETVFQIPIPQMTRVVDHYYPDHHRLLSPKSIGPILDRYAQYAFEDLTPKIASMNGKAVNLFDLLIPPAFTAASAAFFGRELPAQELYSDFAEFNDAFHLITAGIPRWMMPAPHRAWDKVIAAVEEYYKGVKEKDLDEVPELVRLTIETCTPAGLSDRIAACLLAGDLWAMEANAIWAAYWFVVELLQRPAEYELVLQELDTVRNAWIGAHSDTPLSSTTFADFMRDSANSLPLMSSGLLECLRLRTSTFSIRRVAEPAELGGYKLDVGEQLICATRSVHLDAEVHEDPYDFVLDRYVEGPLKKATKNGKTVPNHSMPFGGGISMCEGRHFAQSEIKTFTALLLTYCTLEVAFTETWPEMRMDRLGVGIISPKGDVSVLVKQRNL</sequence>
<dbReference type="GO" id="GO:0008395">
    <property type="term" value="F:steroid hydroxylase activity"/>
    <property type="evidence" value="ECO:0007669"/>
    <property type="project" value="TreeGrafter"/>
</dbReference>
<keyword evidence="7" id="KW-1133">Transmembrane helix</keyword>
<dbReference type="InterPro" id="IPR002403">
    <property type="entry name" value="Cyt_P450_E_grp-IV"/>
</dbReference>
<dbReference type="Proteomes" id="UP001215280">
    <property type="component" value="Unassembled WGS sequence"/>
</dbReference>
<dbReference type="GO" id="GO:0020037">
    <property type="term" value="F:heme binding"/>
    <property type="evidence" value="ECO:0007669"/>
    <property type="project" value="InterPro"/>
</dbReference>
<dbReference type="PRINTS" id="PR00465">
    <property type="entry name" value="EP450IV"/>
</dbReference>
<dbReference type="InterPro" id="IPR036396">
    <property type="entry name" value="Cyt_P450_sf"/>
</dbReference>
<dbReference type="Gene3D" id="1.10.630.10">
    <property type="entry name" value="Cytochrome P450"/>
    <property type="match status" value="1"/>
</dbReference>
<dbReference type="GO" id="GO:0005506">
    <property type="term" value="F:iron ion binding"/>
    <property type="evidence" value="ECO:0007669"/>
    <property type="project" value="InterPro"/>
</dbReference>
<feature type="binding site" description="axial binding residue" evidence="6">
    <location>
        <position position="436"/>
    </location>
    <ligand>
        <name>heme</name>
        <dbReference type="ChEBI" id="CHEBI:30413"/>
    </ligand>
    <ligandPart>
        <name>Fe</name>
        <dbReference type="ChEBI" id="CHEBI:18248"/>
    </ligandPart>
</feature>
<comment type="cofactor">
    <cofactor evidence="1 6">
        <name>heme</name>
        <dbReference type="ChEBI" id="CHEBI:30413"/>
    </cofactor>
</comment>
<gene>
    <name evidence="8" type="ORF">DFH07DRAFT_878964</name>
</gene>
<evidence type="ECO:0000256" key="1">
    <source>
        <dbReference type="ARBA" id="ARBA00001971"/>
    </source>
</evidence>
<evidence type="ECO:0000256" key="4">
    <source>
        <dbReference type="ARBA" id="ARBA00022723"/>
    </source>
</evidence>
<dbReference type="InterPro" id="IPR001128">
    <property type="entry name" value="Cyt_P450"/>
</dbReference>
<evidence type="ECO:0000313" key="9">
    <source>
        <dbReference type="Proteomes" id="UP001215280"/>
    </source>
</evidence>
<evidence type="ECO:0000256" key="6">
    <source>
        <dbReference type="PIRSR" id="PIRSR602403-1"/>
    </source>
</evidence>
<dbReference type="PANTHER" id="PTHR24304">
    <property type="entry name" value="CYTOCHROME P450 FAMILY 7"/>
    <property type="match status" value="1"/>
</dbReference>
<dbReference type="InterPro" id="IPR050529">
    <property type="entry name" value="CYP450_sterol_14alpha_dmase"/>
</dbReference>
<dbReference type="SUPFAM" id="SSF48264">
    <property type="entry name" value="Cytochrome P450"/>
    <property type="match status" value="1"/>
</dbReference>
<keyword evidence="5 6" id="KW-0408">Iron</keyword>
<dbReference type="Pfam" id="PF00067">
    <property type="entry name" value="p450"/>
    <property type="match status" value="1"/>
</dbReference>
<keyword evidence="3 6" id="KW-0349">Heme</keyword>
<accession>A0AAD7JW89</accession>
<evidence type="ECO:0000256" key="3">
    <source>
        <dbReference type="ARBA" id="ARBA00022617"/>
    </source>
</evidence>
<evidence type="ECO:0000256" key="2">
    <source>
        <dbReference type="ARBA" id="ARBA00010617"/>
    </source>
</evidence>
<dbReference type="EMBL" id="JARJLG010000020">
    <property type="protein sequence ID" value="KAJ7771931.1"/>
    <property type="molecule type" value="Genomic_DNA"/>
</dbReference>
<dbReference type="AlphaFoldDB" id="A0AAD7JW89"/>
<keyword evidence="4 6" id="KW-0479">Metal-binding</keyword>